<proteinExistence type="predicted"/>
<dbReference type="OMA" id="YLEWESQ"/>
<evidence type="ECO:0000259" key="1">
    <source>
        <dbReference type="Pfam" id="PF03732"/>
    </source>
</evidence>
<keyword evidence="3" id="KW-1185">Reference proteome</keyword>
<evidence type="ECO:0000313" key="2">
    <source>
        <dbReference type="EnsemblPlants" id="Solyc01g050045.1.1"/>
    </source>
</evidence>
<dbReference type="Proteomes" id="UP000004994">
    <property type="component" value="Chromosome 1"/>
</dbReference>
<feature type="domain" description="Retrotransposon gag" evidence="1">
    <location>
        <begin position="134"/>
        <end position="199"/>
    </location>
</feature>
<dbReference type="EnsemblPlants" id="Solyc01g050045.1.1">
    <property type="protein sequence ID" value="Solyc01g050045.1.1"/>
    <property type="gene ID" value="Solyc01g050045.1"/>
</dbReference>
<dbReference type="InParanoid" id="A0A3Q7EDP4"/>
<dbReference type="PANTHER" id="PTHR35046">
    <property type="entry name" value="ZINC KNUCKLE (CCHC-TYPE) FAMILY PROTEIN"/>
    <property type="match status" value="1"/>
</dbReference>
<sequence>MKRGMIKIKKVLKVKVKKHHGMSHQGINQEVTIQHRNHPQGGNQWEANVKHEVVQESREEYGSGYHRGNPRGYHYNDQGLDGDRDTFKRECHPDAYLEWESQCDMIFNVNKLAEVKSSCNAIAQSSEDRPPPSTNLKRLMRTMYVPERYRQRLLAKLYNLRQGSKSFEAYHDEFQNIVTKLEHREIKEHVVIHFKVGLNKEISSKMSLHRFATLNDSFEAAHEIELEFKKKKMSEFKT</sequence>
<dbReference type="AlphaFoldDB" id="A0A3Q7EDP4"/>
<protein>
    <recommendedName>
        <fullName evidence="1">Retrotransposon gag domain-containing protein</fullName>
    </recommendedName>
</protein>
<name>A0A3Q7EDP4_SOLLC</name>
<reference evidence="2" key="1">
    <citation type="journal article" date="2012" name="Nature">
        <title>The tomato genome sequence provides insights into fleshy fruit evolution.</title>
        <authorList>
            <consortium name="Tomato Genome Consortium"/>
        </authorList>
    </citation>
    <scope>NUCLEOTIDE SEQUENCE [LARGE SCALE GENOMIC DNA]</scope>
    <source>
        <strain evidence="2">cv. Heinz 1706</strain>
    </source>
</reference>
<dbReference type="PANTHER" id="PTHR35046:SF21">
    <property type="entry name" value="RETROTRANSPOSON GAG DOMAIN-CONTAINING PROTEIN-RELATED"/>
    <property type="match status" value="1"/>
</dbReference>
<dbReference type="Pfam" id="PF03732">
    <property type="entry name" value="Retrotrans_gag"/>
    <property type="match status" value="1"/>
</dbReference>
<dbReference type="InterPro" id="IPR005162">
    <property type="entry name" value="Retrotrans_gag_dom"/>
</dbReference>
<evidence type="ECO:0000313" key="3">
    <source>
        <dbReference type="Proteomes" id="UP000004994"/>
    </source>
</evidence>
<reference evidence="2" key="2">
    <citation type="submission" date="2019-01" db="UniProtKB">
        <authorList>
            <consortium name="EnsemblPlants"/>
        </authorList>
    </citation>
    <scope>IDENTIFICATION</scope>
    <source>
        <strain evidence="2">cv. Heinz 1706</strain>
    </source>
</reference>
<accession>A0A3Q7EDP4</accession>
<dbReference type="Gramene" id="Solyc01g050045.1.1">
    <property type="protein sequence ID" value="Solyc01g050045.1.1"/>
    <property type="gene ID" value="Solyc01g050045.1"/>
</dbReference>
<organism evidence="2">
    <name type="scientific">Solanum lycopersicum</name>
    <name type="common">Tomato</name>
    <name type="synonym">Lycopersicon esculentum</name>
    <dbReference type="NCBI Taxonomy" id="4081"/>
    <lineage>
        <taxon>Eukaryota</taxon>
        <taxon>Viridiplantae</taxon>
        <taxon>Streptophyta</taxon>
        <taxon>Embryophyta</taxon>
        <taxon>Tracheophyta</taxon>
        <taxon>Spermatophyta</taxon>
        <taxon>Magnoliopsida</taxon>
        <taxon>eudicotyledons</taxon>
        <taxon>Gunneridae</taxon>
        <taxon>Pentapetalae</taxon>
        <taxon>asterids</taxon>
        <taxon>lamiids</taxon>
        <taxon>Solanales</taxon>
        <taxon>Solanaceae</taxon>
        <taxon>Solanoideae</taxon>
        <taxon>Solaneae</taxon>
        <taxon>Solanum</taxon>
        <taxon>Solanum subgen. Lycopersicon</taxon>
    </lineage>
</organism>